<proteinExistence type="predicted"/>
<evidence type="ECO:0000313" key="1">
    <source>
        <dbReference type="EMBL" id="MTV31804.1"/>
    </source>
</evidence>
<dbReference type="RefSeq" id="WP_155446478.1">
    <property type="nucleotide sequence ID" value="NZ_JAOQNR010000012.1"/>
</dbReference>
<reference evidence="1 2" key="1">
    <citation type="submission" date="2019-11" db="EMBL/GenBank/DDBJ databases">
        <title>Whole-genome sequence of a Rhodoblastus acidophilus DSM 142.</title>
        <authorList>
            <person name="Kyndt J.A."/>
            <person name="Meyer T.E."/>
        </authorList>
    </citation>
    <scope>NUCLEOTIDE SEQUENCE [LARGE SCALE GENOMIC DNA]</scope>
    <source>
        <strain evidence="1 2">DSM 142</strain>
    </source>
</reference>
<sequence>MVRSRLSEKSRKILQLVADGCSYNQIVDGGIGAKYGDIFEAAREALRIDSEAEISGNRMDGAKSEHAKAYERWTPDHDRELASLYQAGSSIGDIATRLERQPSAIKSRLGKLGLAPIVYAKEV</sequence>
<comment type="caution">
    <text evidence="1">The sequence shown here is derived from an EMBL/GenBank/DDBJ whole genome shotgun (WGS) entry which is preliminary data.</text>
</comment>
<protein>
    <submittedName>
        <fullName evidence="1">Uncharacterized protein</fullName>
    </submittedName>
</protein>
<dbReference type="EMBL" id="WNKS01000010">
    <property type="protein sequence ID" value="MTV31804.1"/>
    <property type="molecule type" value="Genomic_DNA"/>
</dbReference>
<dbReference type="AlphaFoldDB" id="A0A6N8DSJ1"/>
<dbReference type="Gene3D" id="1.10.10.60">
    <property type="entry name" value="Homeodomain-like"/>
    <property type="match status" value="1"/>
</dbReference>
<evidence type="ECO:0000313" key="2">
    <source>
        <dbReference type="Proteomes" id="UP000439113"/>
    </source>
</evidence>
<accession>A0A6N8DSJ1</accession>
<organism evidence="1 2">
    <name type="scientific">Rhodoblastus acidophilus</name>
    <name type="common">Rhodopseudomonas acidophila</name>
    <dbReference type="NCBI Taxonomy" id="1074"/>
    <lineage>
        <taxon>Bacteria</taxon>
        <taxon>Pseudomonadati</taxon>
        <taxon>Pseudomonadota</taxon>
        <taxon>Alphaproteobacteria</taxon>
        <taxon>Hyphomicrobiales</taxon>
        <taxon>Rhodoblastaceae</taxon>
        <taxon>Rhodoblastus</taxon>
    </lineage>
</organism>
<gene>
    <name evidence="1" type="ORF">GJ654_12490</name>
</gene>
<dbReference type="Proteomes" id="UP000439113">
    <property type="component" value="Unassembled WGS sequence"/>
</dbReference>
<name>A0A6N8DSJ1_RHOAC</name>
<dbReference type="OrthoDB" id="7277353at2"/>